<sequence length="192" mass="21236">MKKILAALLLVASASAFGQQKWTVDPSHSGVRFTVMHIMVSEVEGRFTKFNGTIDAPWPNFVNAKISFTVDVNSINTDDDIRNEHLKSDDFFNAGKYPNMTFTSTSFRKVKDNKYALEGNLTIRDVTKKVKFDVTYLGKAKSQRGTVAGFKATAIIDRLAYGLKWNALADAGGSIVGKDVTISLNLEFVETK</sequence>
<dbReference type="InterPro" id="IPR007372">
    <property type="entry name" value="Lipid/polyisoprenoid-bd_YceI"/>
</dbReference>
<evidence type="ECO:0000256" key="1">
    <source>
        <dbReference type="SAM" id="SignalP"/>
    </source>
</evidence>
<evidence type="ECO:0000259" key="2">
    <source>
        <dbReference type="SMART" id="SM00867"/>
    </source>
</evidence>
<proteinExistence type="predicted"/>
<feature type="domain" description="Lipid/polyisoprenoid-binding YceI-like" evidence="2">
    <location>
        <begin position="21"/>
        <end position="189"/>
    </location>
</feature>
<dbReference type="SMART" id="SM00867">
    <property type="entry name" value="YceI"/>
    <property type="match status" value="1"/>
</dbReference>
<keyword evidence="1" id="KW-0732">Signal</keyword>
<gene>
    <name evidence="3" type="ORF">CLV25_111100</name>
</gene>
<protein>
    <submittedName>
        <fullName evidence="3">Polyisoprenoid-binding protein YceI</fullName>
    </submittedName>
</protein>
<accession>A0A4V2RNX5</accession>
<feature type="chain" id="PRO_5021021345" evidence="1">
    <location>
        <begin position="19"/>
        <end position="192"/>
    </location>
</feature>
<organism evidence="3 4">
    <name type="scientific">Acetobacteroides hydrogenigenes</name>
    <dbReference type="NCBI Taxonomy" id="979970"/>
    <lineage>
        <taxon>Bacteria</taxon>
        <taxon>Pseudomonadati</taxon>
        <taxon>Bacteroidota</taxon>
        <taxon>Bacteroidia</taxon>
        <taxon>Bacteroidales</taxon>
        <taxon>Rikenellaceae</taxon>
        <taxon>Acetobacteroides</taxon>
    </lineage>
</organism>
<dbReference type="OrthoDB" id="9811006at2"/>
<dbReference type="Proteomes" id="UP000294830">
    <property type="component" value="Unassembled WGS sequence"/>
</dbReference>
<dbReference type="EMBL" id="SLWB01000011">
    <property type="protein sequence ID" value="TCN65420.1"/>
    <property type="molecule type" value="Genomic_DNA"/>
</dbReference>
<dbReference type="RefSeq" id="WP_131839797.1">
    <property type="nucleotide sequence ID" value="NZ_SLWB01000011.1"/>
</dbReference>
<reference evidence="3 4" key="1">
    <citation type="submission" date="2019-03" db="EMBL/GenBank/DDBJ databases">
        <title>Genomic Encyclopedia of Archaeal and Bacterial Type Strains, Phase II (KMG-II): from individual species to whole genera.</title>
        <authorList>
            <person name="Goeker M."/>
        </authorList>
    </citation>
    <scope>NUCLEOTIDE SEQUENCE [LARGE SCALE GENOMIC DNA]</scope>
    <source>
        <strain evidence="3 4">RL-C</strain>
    </source>
</reference>
<dbReference type="Pfam" id="PF04264">
    <property type="entry name" value="YceI"/>
    <property type="match status" value="1"/>
</dbReference>
<dbReference type="AlphaFoldDB" id="A0A4V2RNX5"/>
<dbReference type="SUPFAM" id="SSF101874">
    <property type="entry name" value="YceI-like"/>
    <property type="match status" value="1"/>
</dbReference>
<dbReference type="InterPro" id="IPR036761">
    <property type="entry name" value="TTHA0802/YceI-like_sf"/>
</dbReference>
<dbReference type="PANTHER" id="PTHR34406">
    <property type="entry name" value="PROTEIN YCEI"/>
    <property type="match status" value="1"/>
</dbReference>
<evidence type="ECO:0000313" key="4">
    <source>
        <dbReference type="Proteomes" id="UP000294830"/>
    </source>
</evidence>
<keyword evidence="4" id="KW-1185">Reference proteome</keyword>
<name>A0A4V2RNX5_9BACT</name>
<feature type="signal peptide" evidence="1">
    <location>
        <begin position="1"/>
        <end position="18"/>
    </location>
</feature>
<dbReference type="PANTHER" id="PTHR34406:SF1">
    <property type="entry name" value="PROTEIN YCEI"/>
    <property type="match status" value="1"/>
</dbReference>
<comment type="caution">
    <text evidence="3">The sequence shown here is derived from an EMBL/GenBank/DDBJ whole genome shotgun (WGS) entry which is preliminary data.</text>
</comment>
<evidence type="ECO:0000313" key="3">
    <source>
        <dbReference type="EMBL" id="TCN65420.1"/>
    </source>
</evidence>
<dbReference type="Gene3D" id="2.40.128.110">
    <property type="entry name" value="Lipid/polyisoprenoid-binding, YceI-like"/>
    <property type="match status" value="1"/>
</dbReference>